<dbReference type="Proteomes" id="UP000199455">
    <property type="component" value="Unassembled WGS sequence"/>
</dbReference>
<dbReference type="RefSeq" id="WP_090772236.1">
    <property type="nucleotide sequence ID" value="NZ_FMZH01000013.1"/>
</dbReference>
<dbReference type="Gene3D" id="2.160.20.120">
    <property type="match status" value="1"/>
</dbReference>
<sequence>MMMIKKSNLVLVAFAAFFVASLFAADRELAIQYHRIDLKDPFKNFGMVPVRPYKVLNISGGNSYTIRIERGTDYTIRLMNSRKQFFRMEQHQDTLSINFTVSNQHYQLPEQCTTGLILTVAALAMIKTSGVNCELSGLEQGSLLVKQEYKAILRMNDLRISNLVIGGKDSSTATFRGGNRTDTLCITLDQGSSVDLGTLKARNILAELKGNARLVITAANLNNLVK</sequence>
<keyword evidence="3" id="KW-1185">Reference proteome</keyword>
<proteinExistence type="predicted"/>
<reference evidence="3" key="1">
    <citation type="submission" date="2016-10" db="EMBL/GenBank/DDBJ databases">
        <authorList>
            <person name="Varghese N."/>
            <person name="Submissions S."/>
        </authorList>
    </citation>
    <scope>NUCLEOTIDE SEQUENCE [LARGE SCALE GENOMIC DNA]</scope>
    <source>
        <strain evidence="3">DSM 18609</strain>
    </source>
</reference>
<name>A0A1G7ATV2_9SPHI</name>
<evidence type="ECO:0000256" key="1">
    <source>
        <dbReference type="SAM" id="SignalP"/>
    </source>
</evidence>
<evidence type="ECO:0000313" key="3">
    <source>
        <dbReference type="Proteomes" id="UP000199455"/>
    </source>
</evidence>
<gene>
    <name evidence="2" type="ORF">SAMN04488024_11351</name>
</gene>
<evidence type="ECO:0008006" key="4">
    <source>
        <dbReference type="Google" id="ProtNLM"/>
    </source>
</evidence>
<feature type="chain" id="PRO_5011672282" description="Auto-transporter adhesin head GIN domain-containing protein" evidence="1">
    <location>
        <begin position="25"/>
        <end position="226"/>
    </location>
</feature>
<dbReference type="AlphaFoldDB" id="A0A1G7ATV2"/>
<protein>
    <recommendedName>
        <fullName evidence="4">Auto-transporter adhesin head GIN domain-containing protein</fullName>
    </recommendedName>
</protein>
<dbReference type="STRING" id="390242.SAMN04488024_11351"/>
<evidence type="ECO:0000313" key="2">
    <source>
        <dbReference type="EMBL" id="SDE18233.1"/>
    </source>
</evidence>
<accession>A0A1G7ATV2</accession>
<organism evidence="2 3">
    <name type="scientific">Pedobacter soli</name>
    <dbReference type="NCBI Taxonomy" id="390242"/>
    <lineage>
        <taxon>Bacteria</taxon>
        <taxon>Pseudomonadati</taxon>
        <taxon>Bacteroidota</taxon>
        <taxon>Sphingobacteriia</taxon>
        <taxon>Sphingobacteriales</taxon>
        <taxon>Sphingobacteriaceae</taxon>
        <taxon>Pedobacter</taxon>
    </lineage>
</organism>
<feature type="signal peptide" evidence="1">
    <location>
        <begin position="1"/>
        <end position="24"/>
    </location>
</feature>
<dbReference type="EMBL" id="FMZH01000013">
    <property type="protein sequence ID" value="SDE18233.1"/>
    <property type="molecule type" value="Genomic_DNA"/>
</dbReference>
<keyword evidence="1" id="KW-0732">Signal</keyword>